<dbReference type="Pfam" id="PF01079">
    <property type="entry name" value="Hint"/>
    <property type="match status" value="1"/>
</dbReference>
<evidence type="ECO:0000256" key="1">
    <source>
        <dbReference type="ARBA" id="ARBA00006616"/>
    </source>
</evidence>
<dbReference type="SMART" id="SM00306">
    <property type="entry name" value="HintN"/>
    <property type="match status" value="1"/>
</dbReference>
<dbReference type="EMBL" id="JYDU01000153">
    <property type="protein sequence ID" value="KRX90883.1"/>
    <property type="molecule type" value="Genomic_DNA"/>
</dbReference>
<dbReference type="Gene3D" id="2.170.16.10">
    <property type="entry name" value="Hedgehog/Intein (Hint) domain"/>
    <property type="match status" value="1"/>
</dbReference>
<evidence type="ECO:0000259" key="4">
    <source>
        <dbReference type="SMART" id="SM00305"/>
    </source>
</evidence>
<dbReference type="PRINTS" id="PR00632">
    <property type="entry name" value="SONICHHOG"/>
</dbReference>
<evidence type="ECO:0000256" key="3">
    <source>
        <dbReference type="ARBA" id="ARBA00022729"/>
    </source>
</evidence>
<dbReference type="GO" id="GO:0016540">
    <property type="term" value="P:protein autoprocessing"/>
    <property type="evidence" value="ECO:0007669"/>
    <property type="project" value="InterPro"/>
</dbReference>
<dbReference type="InterPro" id="IPR033979">
    <property type="entry name" value="MINDY_domain"/>
</dbReference>
<evidence type="ECO:0000256" key="2">
    <source>
        <dbReference type="ARBA" id="ARBA00022473"/>
    </source>
</evidence>
<protein>
    <submittedName>
        <fullName evidence="6">Protein FAM63A</fullName>
    </submittedName>
</protein>
<sequence length="969" mass="107673">MSVFGMIDAFLYLDHFCIEMDMFDQLELISIFLQGRGTGFVKLSCAKPVACSKTQNCKMTTFNATCSGANEYVHGIIKLPEHKINQICCQLADIPSSLTINERCFTDSITNQTLAEVQSALNEKERLPYSYLARDDYAPAFVKLFRLAHQSDGKIRAVQHGYLITSCQLDCIDSTTLTNGSVPPEEDILCDETCKMLLEKNRENNAVTSVEVNPTSLPEVQLTGEPVIADNALVPRIADAGAGGSVVQADGKLEGRHATNLASSASSSGNSAPGQWQPCSYCGPFIPRAALNSAINPIPSATNPIGGGCFSADMHVRTTHSQIRMDQLQLDDIVFVDPVEQQPIFSMLHHDPVAEVDFIIIKTETNRSLSLTPNHLIPIVPCQRGILPAEKLEATVNRYSKFAHRAEQDQCVLMAYDGLVKTEKIVTISQRRLRGIFSPLTEKGTIVVNDFVVSCYSTCESHALQKLFHNSIRHVSRMLRNALFIQPVSSTTTPLVDFTFDQIAEIYLKSLYKLMHWTILNNFGGNFSGCLFMSDSYISTSVSENETEVQSSQLAAAVQDGAEEPDNLNPVEANVPAEEFQSQQSRTVADTQSEDFSAVDELIHHVKWIIWHGRSVPIITQNENGPCPLLAIVNLLFLRGRLTLPPGTELVTARQLMNQIGETFIQCGFNGNHRQDFEQNLFDAFSVLPKLSTGLDVNVKFSGVFDFEYTSECIVFDLLNIRLCHGWLPEPEDPEIMLAVSDLSYNQLVEKIVAQTSEDDSLSNVNAFFLQSFLEQSASQLSQNGLSSLLRELLEDELAVFFRNNHFSVITKHEGTLFLLLTDQGFLKETDYVWETLDTIDGDSQFVDTEFRLAKAKSEEKCLQDGGKQIENDFLLAMSLSEEGAGPYARVKEPVDDFHFAEQLQRKENEAVLHDSNDLTAGRNAAVENPVQGDNMLTSTTATPRVEKVKASDFFPSRLHCFGIHIQYK</sequence>
<name>A0A0V0XSP1_TRIPS</name>
<dbReference type="Proteomes" id="UP000054815">
    <property type="component" value="Unassembled WGS sequence"/>
</dbReference>
<dbReference type="PANTHER" id="PTHR18063">
    <property type="entry name" value="NF-E2 INDUCIBLE PROTEIN"/>
    <property type="match status" value="1"/>
</dbReference>
<reference evidence="6 7" key="1">
    <citation type="submission" date="2015-01" db="EMBL/GenBank/DDBJ databases">
        <title>Evolution of Trichinella species and genotypes.</title>
        <authorList>
            <person name="Korhonen P.K."/>
            <person name="Edoardo P."/>
            <person name="Giuseppe L.R."/>
            <person name="Gasser R.B."/>
        </authorList>
    </citation>
    <scope>NUCLEOTIDE SEQUENCE [LARGE SCALE GENOMIC DNA]</scope>
    <source>
        <strain evidence="6">ISS141</strain>
    </source>
</reference>
<keyword evidence="2" id="KW-0217">Developmental protein</keyword>
<organism evidence="6 7">
    <name type="scientific">Trichinella pseudospiralis</name>
    <name type="common">Parasitic roundworm</name>
    <dbReference type="NCBI Taxonomy" id="6337"/>
    <lineage>
        <taxon>Eukaryota</taxon>
        <taxon>Metazoa</taxon>
        <taxon>Ecdysozoa</taxon>
        <taxon>Nematoda</taxon>
        <taxon>Enoplea</taxon>
        <taxon>Dorylaimia</taxon>
        <taxon>Trichinellida</taxon>
        <taxon>Trichinellidae</taxon>
        <taxon>Trichinella</taxon>
    </lineage>
</organism>
<evidence type="ECO:0000313" key="7">
    <source>
        <dbReference type="Proteomes" id="UP000054815"/>
    </source>
</evidence>
<dbReference type="AlphaFoldDB" id="A0A0V0XSP1"/>
<dbReference type="SMART" id="SM00305">
    <property type="entry name" value="HintC"/>
    <property type="match status" value="1"/>
</dbReference>
<dbReference type="STRING" id="6337.A0A0V0XSP1"/>
<comment type="similarity">
    <text evidence="1">Belongs to the MINDY deubiquitinase family. FAM63 subfamily.</text>
</comment>
<dbReference type="GO" id="GO:0005829">
    <property type="term" value="C:cytosol"/>
    <property type="evidence" value="ECO:0007669"/>
    <property type="project" value="TreeGrafter"/>
</dbReference>
<dbReference type="InterPro" id="IPR003587">
    <property type="entry name" value="Hint_dom_N"/>
</dbReference>
<accession>A0A0V0XSP1</accession>
<evidence type="ECO:0000259" key="5">
    <source>
        <dbReference type="SMART" id="SM00306"/>
    </source>
</evidence>
<dbReference type="SUPFAM" id="SSF51294">
    <property type="entry name" value="Hedgehog/intein (Hint) domain"/>
    <property type="match status" value="1"/>
</dbReference>
<dbReference type="InterPro" id="IPR001767">
    <property type="entry name" value="Hedgehog_Hint"/>
</dbReference>
<dbReference type="GO" id="GO:0071944">
    <property type="term" value="C:cell periphery"/>
    <property type="evidence" value="ECO:0007669"/>
    <property type="project" value="TreeGrafter"/>
</dbReference>
<dbReference type="InterPro" id="IPR036844">
    <property type="entry name" value="Hint_dom_sf"/>
</dbReference>
<gene>
    <name evidence="6" type="primary">Fam63a</name>
    <name evidence="6" type="ORF">T4E_4289</name>
</gene>
<dbReference type="Pfam" id="PF04424">
    <property type="entry name" value="MINDY_DUB"/>
    <property type="match status" value="1"/>
</dbReference>
<dbReference type="GO" id="GO:0004843">
    <property type="term" value="F:cysteine-type deubiquitinase activity"/>
    <property type="evidence" value="ECO:0007669"/>
    <property type="project" value="InterPro"/>
</dbReference>
<dbReference type="PANTHER" id="PTHR18063:SF6">
    <property type="entry name" value="UBIQUITIN CARBOXYL-TERMINAL HYDROLASE"/>
    <property type="match status" value="1"/>
</dbReference>
<feature type="domain" description="Hint" evidence="4">
    <location>
        <begin position="417"/>
        <end position="461"/>
    </location>
</feature>
<dbReference type="InterPro" id="IPR007518">
    <property type="entry name" value="MINDY"/>
</dbReference>
<dbReference type="CDD" id="cd00081">
    <property type="entry name" value="Hint"/>
    <property type="match status" value="1"/>
</dbReference>
<comment type="caution">
    <text evidence="6">The sequence shown here is derived from an EMBL/GenBank/DDBJ whole genome shotgun (WGS) entry which is preliminary data.</text>
</comment>
<feature type="domain" description="Hint" evidence="5">
    <location>
        <begin position="307"/>
        <end position="416"/>
    </location>
</feature>
<dbReference type="GO" id="GO:0016807">
    <property type="term" value="F:cysteine-type carboxypeptidase activity"/>
    <property type="evidence" value="ECO:0007669"/>
    <property type="project" value="TreeGrafter"/>
</dbReference>
<evidence type="ECO:0000313" key="6">
    <source>
        <dbReference type="EMBL" id="KRX90883.1"/>
    </source>
</evidence>
<proteinExistence type="inferred from homology"/>
<keyword evidence="3" id="KW-0732">Signal</keyword>
<dbReference type="GO" id="GO:0007267">
    <property type="term" value="P:cell-cell signaling"/>
    <property type="evidence" value="ECO:0007669"/>
    <property type="project" value="InterPro"/>
</dbReference>
<dbReference type="InterPro" id="IPR001657">
    <property type="entry name" value="Hedgehog"/>
</dbReference>
<dbReference type="GO" id="GO:1990380">
    <property type="term" value="F:K48-linked deubiquitinase activity"/>
    <property type="evidence" value="ECO:0007669"/>
    <property type="project" value="InterPro"/>
</dbReference>
<dbReference type="GO" id="GO:0071108">
    <property type="term" value="P:protein K48-linked deubiquitination"/>
    <property type="evidence" value="ECO:0007669"/>
    <property type="project" value="TreeGrafter"/>
</dbReference>
<dbReference type="InterPro" id="IPR003586">
    <property type="entry name" value="Hint_dom_C"/>
</dbReference>